<evidence type="ECO:0000313" key="3">
    <source>
        <dbReference type="EMBL" id="TVY29173.1"/>
    </source>
</evidence>
<dbReference type="GO" id="GO:0003676">
    <property type="term" value="F:nucleic acid binding"/>
    <property type="evidence" value="ECO:0007669"/>
    <property type="project" value="InterPro"/>
</dbReference>
<dbReference type="AlphaFoldDB" id="A0A8H8R601"/>
<feature type="compositionally biased region" description="Low complexity" evidence="1">
    <location>
        <begin position="140"/>
        <end position="153"/>
    </location>
</feature>
<dbReference type="Gene3D" id="2.170.260.10">
    <property type="entry name" value="paz domain"/>
    <property type="match status" value="1"/>
</dbReference>
<dbReference type="RefSeq" id="XP_031007961.1">
    <property type="nucleotide sequence ID" value="XM_031147658.1"/>
</dbReference>
<accession>A0A8H8R601</accession>
<dbReference type="InterPro" id="IPR036085">
    <property type="entry name" value="PAZ_dom_sf"/>
</dbReference>
<evidence type="ECO:0000259" key="2">
    <source>
        <dbReference type="PROSITE" id="PS50822"/>
    </source>
</evidence>
<comment type="caution">
    <text evidence="3">The sequence shown here is derived from an EMBL/GenBank/DDBJ whole genome shotgun (WGS) entry which is preliminary data.</text>
</comment>
<dbReference type="PROSITE" id="PS50822">
    <property type="entry name" value="PIWI"/>
    <property type="match status" value="1"/>
</dbReference>
<dbReference type="Gene3D" id="3.40.50.2300">
    <property type="match status" value="1"/>
</dbReference>
<name>A0A8H8R601_9HELO</name>
<proteinExistence type="predicted"/>
<dbReference type="SUPFAM" id="SSF53098">
    <property type="entry name" value="Ribonuclease H-like"/>
    <property type="match status" value="1"/>
</dbReference>
<evidence type="ECO:0000313" key="4">
    <source>
        <dbReference type="Proteomes" id="UP000431533"/>
    </source>
</evidence>
<feature type="region of interest" description="Disordered" evidence="1">
    <location>
        <begin position="94"/>
        <end position="161"/>
    </location>
</feature>
<dbReference type="InterPro" id="IPR036397">
    <property type="entry name" value="RNaseH_sf"/>
</dbReference>
<dbReference type="Proteomes" id="UP000431533">
    <property type="component" value="Unassembled WGS sequence"/>
</dbReference>
<dbReference type="Pfam" id="PF08699">
    <property type="entry name" value="ArgoL1"/>
    <property type="match status" value="1"/>
</dbReference>
<dbReference type="Gene3D" id="3.30.420.10">
    <property type="entry name" value="Ribonuclease H-like superfamily/Ribonuclease H"/>
    <property type="match status" value="1"/>
</dbReference>
<keyword evidence="4" id="KW-1185">Reference proteome</keyword>
<dbReference type="OrthoDB" id="10252740at2759"/>
<dbReference type="InterPro" id="IPR003165">
    <property type="entry name" value="Piwi"/>
</dbReference>
<reference evidence="3 4" key="1">
    <citation type="submission" date="2018-05" db="EMBL/GenBank/DDBJ databases">
        <title>Genome sequencing and assembly of the regulated plant pathogen Lachnellula willkommii and related sister species for the development of diagnostic species identification markers.</title>
        <authorList>
            <person name="Giroux E."/>
            <person name="Bilodeau G."/>
        </authorList>
    </citation>
    <scope>NUCLEOTIDE SEQUENCE [LARGE SCALE GENOMIC DNA]</scope>
    <source>
        <strain evidence="3 4">CBS 185.66</strain>
    </source>
</reference>
<dbReference type="EMBL" id="QGMH01000021">
    <property type="protein sequence ID" value="TVY29173.1"/>
    <property type="molecule type" value="Genomic_DNA"/>
</dbReference>
<feature type="compositionally biased region" description="Low complexity" evidence="1">
    <location>
        <begin position="112"/>
        <end position="122"/>
    </location>
</feature>
<evidence type="ECO:0000256" key="1">
    <source>
        <dbReference type="SAM" id="MobiDB-lite"/>
    </source>
</evidence>
<dbReference type="InterPro" id="IPR014811">
    <property type="entry name" value="ArgoL1"/>
</dbReference>
<dbReference type="SMART" id="SM01163">
    <property type="entry name" value="DUF1785"/>
    <property type="match status" value="1"/>
</dbReference>
<feature type="domain" description="Piwi" evidence="2">
    <location>
        <begin position="737"/>
        <end position="1030"/>
    </location>
</feature>
<dbReference type="GeneID" id="41982881"/>
<organism evidence="3 4">
    <name type="scientific">Lachnellula hyalina</name>
    <dbReference type="NCBI Taxonomy" id="1316788"/>
    <lineage>
        <taxon>Eukaryota</taxon>
        <taxon>Fungi</taxon>
        <taxon>Dikarya</taxon>
        <taxon>Ascomycota</taxon>
        <taxon>Pezizomycotina</taxon>
        <taxon>Leotiomycetes</taxon>
        <taxon>Helotiales</taxon>
        <taxon>Lachnaceae</taxon>
        <taxon>Lachnellula</taxon>
    </lineage>
</organism>
<dbReference type="InterPro" id="IPR012337">
    <property type="entry name" value="RNaseH-like_sf"/>
</dbReference>
<gene>
    <name evidence="3" type="primary">PHN1</name>
    <name evidence="3" type="ORF">LHYA1_G002683</name>
</gene>
<protein>
    <submittedName>
        <fullName evidence="3">Protein argonaute</fullName>
    </submittedName>
</protein>
<dbReference type="PANTHER" id="PTHR22891">
    <property type="entry name" value="EUKARYOTIC TRANSLATION INITIATION FACTOR 2C"/>
    <property type="match status" value="1"/>
</dbReference>
<dbReference type="Pfam" id="PF02171">
    <property type="entry name" value="Piwi"/>
    <property type="match status" value="1"/>
</dbReference>
<dbReference type="SMART" id="SM00950">
    <property type="entry name" value="Piwi"/>
    <property type="match status" value="1"/>
</dbReference>
<sequence>MAKFCSRCKTAGSDHTIRNCSASEWPPWNDQWCDRCANSSHEASQCTVQQGIFFCGKCGHEGHHYAKNCGLNPHVPSDLNQYTKLKRNEVVIRQDEASKKRASAASNQTTKPSSSASAGPSSRNTRPSKILTHRGPPPKSGAKPSSSASKGSGLTQQPPTELKELRMKKVDNFEPPEVKQENQEKAEWAKSNHILAASQSSPAAKHGDIRANFFRVDMLADVDIRLYRIVLGQIQGRTVTNHYAKRALIDEILSQYTPHAQIWVTDYSHYVVSVGQLYNDSTLPDVVGTVFEAPHNRYSGTGTVIDQITSFIIYERHLDFNALRNWVNPTVLIPAGNTYLPDEDLKLLNILSWKHIYDRAQPHGQFKFVGNKFYPVPVANSDPRFLGNHVYLVQNGFYSSMRPGNGSLLLNVNATTTAFYPSITVQDWLNRRLGAANSMPTPKLQTELTGLKVIFDGDPQQKTREITGFSALNVGTQMFTPNNRPSITVCNYMRSQYSTPQRAGLVFAPGVCCVNTGSSVANQEIWYPADHLKIVEWQPVRVLIDDPVMSSQMIRYAKRNPSENQAMILQHARDPLGIELAGQPQQMYQSFGLDISPAFITTVSRYLPPPVLLLRKPGQPPYDKESMPISREKASWNLKQISERAGRSFLTAITEAPNAPLNIHIIRVTESGRGVDTQGFPARIRDALETYGIFINQGQLPMVQDVAKNFNLISQTRRLNFKGALDAAYMQLGSPYLVVVLLPNTDTTTYSDVKWWADCDRGVATVCIGPKGLGTVSGSQGDQTLGNLSMKVNFKLGGINIGPNLEDLESTLGGRTMIVGADVTHPGKGDRSCPSLAGVVATCDQQAIHYLASARLQPNNTEYIASLDGMMLERLAAYRRWSDQGRDSFPQHILFYRDGVSESQYGMIRDRELPQIERAFVIVGKRHHSRFYRWDPRETTNLNAGLVVDLDVTAPKQFNFYLQSHGSPLGTARSAHYVVLENGIGYNANQLQKLTNDLCYMGSRATKGLSVCTPARYADLLCGRLRMYMRPVIERDLQAPINAGLRWYRQLPRLWEVPNPQDLAQAQRTNPWHPNLDDIMFYL</sequence>
<dbReference type="SUPFAM" id="SSF101690">
    <property type="entry name" value="PAZ domain"/>
    <property type="match status" value="1"/>
</dbReference>